<dbReference type="AlphaFoldDB" id="A0A0W8F6P2"/>
<dbReference type="NCBIfam" id="TIGR00261">
    <property type="entry name" value="traB"/>
    <property type="match status" value="1"/>
</dbReference>
<keyword evidence="1" id="KW-1133">Transmembrane helix</keyword>
<dbReference type="InterPro" id="IPR046345">
    <property type="entry name" value="TraB_PrgY-like"/>
</dbReference>
<dbReference type="InterPro" id="IPR005230">
    <property type="entry name" value="TraB_bac"/>
</dbReference>
<dbReference type="PANTHER" id="PTHR21530:SF7">
    <property type="entry name" value="TRAB DOMAIN-CONTAINING PROTEIN"/>
    <property type="match status" value="1"/>
</dbReference>
<dbReference type="EMBL" id="LNQE01001491">
    <property type="protein sequence ID" value="KUG16532.1"/>
    <property type="molecule type" value="Genomic_DNA"/>
</dbReference>
<evidence type="ECO:0008006" key="3">
    <source>
        <dbReference type="Google" id="ProtNLM"/>
    </source>
</evidence>
<accession>A0A0W8F6P2</accession>
<proteinExistence type="predicted"/>
<gene>
    <name evidence="2" type="ORF">ASZ90_013794</name>
</gene>
<feature type="transmembrane region" description="Helical" evidence="1">
    <location>
        <begin position="383"/>
        <end position="406"/>
    </location>
</feature>
<evidence type="ECO:0000313" key="2">
    <source>
        <dbReference type="EMBL" id="KUG16532.1"/>
    </source>
</evidence>
<dbReference type="CDD" id="cd14726">
    <property type="entry name" value="TraB_PrgY-like"/>
    <property type="match status" value="1"/>
</dbReference>
<evidence type="ECO:0000256" key="1">
    <source>
        <dbReference type="SAM" id="Phobius"/>
    </source>
</evidence>
<organism evidence="2">
    <name type="scientific">hydrocarbon metagenome</name>
    <dbReference type="NCBI Taxonomy" id="938273"/>
    <lineage>
        <taxon>unclassified sequences</taxon>
        <taxon>metagenomes</taxon>
        <taxon>ecological metagenomes</taxon>
    </lineage>
</organism>
<name>A0A0W8F6P2_9ZZZZ</name>
<sequence>MDFDKTEAKEDCPEPTCRIIEPDAGADLTEGLSHEITIVGTAHVSEKSALEVVRRIEETRPDIVAVELCLSRYKALTGQEEKSEIEIGKLLSGGKLYVFLVQLLLAYMQQKIGQEMGVKPGSEMLAAIRAAQSTGARVALVDRDVGITIQRFWSAMGFFDKIRLIGSLIQGALWGEEEEIDIDNITQDDVVSQMIGEFRKISPGAASVLVDERDAYLARNLLSLSRQGRVLAVVGAGHKEGIERHLSNPEAIPAIESLNVKAKKKITFSQVFGAVVTLTILVMIALLVITAQSSRSLVLAFAIWFVITGTLSALGVILARGHPLSVLTAFGIAWMTTLNPFVAAGWFAGMVEAWKIKPTVSDLKELPQAEGFRQMMNNRLFKVLLVASLSNLGAMAGTFIGVYVIWKVMNLINPTELPGMVIEALSGMI</sequence>
<dbReference type="PANTHER" id="PTHR21530">
    <property type="entry name" value="PHEROMONE SHUTDOWN PROTEIN"/>
    <property type="match status" value="1"/>
</dbReference>
<dbReference type="Pfam" id="PF01963">
    <property type="entry name" value="TraB_PrgY_gumN"/>
    <property type="match status" value="1"/>
</dbReference>
<feature type="transmembrane region" description="Helical" evidence="1">
    <location>
        <begin position="297"/>
        <end position="318"/>
    </location>
</feature>
<keyword evidence="1" id="KW-0812">Transmembrane</keyword>
<feature type="transmembrane region" description="Helical" evidence="1">
    <location>
        <begin position="324"/>
        <end position="348"/>
    </location>
</feature>
<feature type="transmembrane region" description="Helical" evidence="1">
    <location>
        <begin position="271"/>
        <end position="290"/>
    </location>
</feature>
<keyword evidence="1" id="KW-0472">Membrane</keyword>
<dbReference type="InterPro" id="IPR002816">
    <property type="entry name" value="TraB/PrgY/GumN_fam"/>
</dbReference>
<protein>
    <recommendedName>
        <fullName evidence="3">Pheromone shutdown protein</fullName>
    </recommendedName>
</protein>
<comment type="caution">
    <text evidence="2">The sequence shown here is derived from an EMBL/GenBank/DDBJ whole genome shotgun (WGS) entry which is preliminary data.</text>
</comment>
<reference evidence="2" key="1">
    <citation type="journal article" date="2015" name="Proc. Natl. Acad. Sci. U.S.A.">
        <title>Networks of energetic and metabolic interactions define dynamics in microbial communities.</title>
        <authorList>
            <person name="Embree M."/>
            <person name="Liu J.K."/>
            <person name="Al-Bassam M.M."/>
            <person name="Zengler K."/>
        </authorList>
    </citation>
    <scope>NUCLEOTIDE SEQUENCE</scope>
</reference>